<name>A0A9X2RBP5_9BACT</name>
<comment type="caution">
    <text evidence="2">The sequence shown here is derived from an EMBL/GenBank/DDBJ whole genome shotgun (WGS) entry which is preliminary data.</text>
</comment>
<dbReference type="EMBL" id="JANDBC010000001">
    <property type="protein sequence ID" value="MCP9290470.1"/>
    <property type="molecule type" value="Genomic_DNA"/>
</dbReference>
<dbReference type="InterPro" id="IPR036515">
    <property type="entry name" value="Transposase_17_sf"/>
</dbReference>
<dbReference type="NCBIfam" id="NF033573">
    <property type="entry name" value="transpos_IS200"/>
    <property type="match status" value="1"/>
</dbReference>
<evidence type="ECO:0000313" key="2">
    <source>
        <dbReference type="EMBL" id="MCP9290470.1"/>
    </source>
</evidence>
<evidence type="ECO:0000259" key="1">
    <source>
        <dbReference type="SMART" id="SM01321"/>
    </source>
</evidence>
<gene>
    <name evidence="2" type="primary">tnpA</name>
    <name evidence="2" type="ORF">NM125_02605</name>
</gene>
<sequence length="145" mass="17326">MERGMRRGSHTVSRLTCHIVWVTKYRYHVLKGDVQKRCRELLIQVCEGEEVQILKGVVSKDHIHIHIEYPPRIALSQFVKRMKGRSSHILQKEFPHLQDRYWGRHFWATGYGVWSTGNITDEMVQQYLEHHRNKDDEDNSDFILE</sequence>
<proteinExistence type="predicted"/>
<accession>A0A9X2RBP5</accession>
<dbReference type="Proteomes" id="UP001139125">
    <property type="component" value="Unassembled WGS sequence"/>
</dbReference>
<keyword evidence="3" id="KW-1185">Reference proteome</keyword>
<reference evidence="2" key="1">
    <citation type="submission" date="2022-06" db="EMBL/GenBank/DDBJ databases">
        <title>Gracilimonas sp. CAU 1638 isolated from sea sediment.</title>
        <authorList>
            <person name="Kim W."/>
        </authorList>
    </citation>
    <scope>NUCLEOTIDE SEQUENCE</scope>
    <source>
        <strain evidence="2">CAU 1638</strain>
    </source>
</reference>
<evidence type="ECO:0000313" key="3">
    <source>
        <dbReference type="Proteomes" id="UP001139125"/>
    </source>
</evidence>
<dbReference type="AlphaFoldDB" id="A0A9X2RBP5"/>
<dbReference type="Gene3D" id="3.30.70.1290">
    <property type="entry name" value="Transposase IS200-like"/>
    <property type="match status" value="1"/>
</dbReference>
<dbReference type="PANTHER" id="PTHR33360:SF2">
    <property type="entry name" value="TRANSPOSASE FOR INSERTION SEQUENCE ELEMENT IS200"/>
    <property type="match status" value="1"/>
</dbReference>
<dbReference type="GO" id="GO:0006313">
    <property type="term" value="P:DNA transposition"/>
    <property type="evidence" value="ECO:0007669"/>
    <property type="project" value="InterPro"/>
</dbReference>
<protein>
    <submittedName>
        <fullName evidence="2">IS200/IS605 family transposase</fullName>
    </submittedName>
</protein>
<feature type="domain" description="Transposase IS200-like" evidence="1">
    <location>
        <begin position="12"/>
        <end position="131"/>
    </location>
</feature>
<organism evidence="2 3">
    <name type="scientific">Gracilimonas sediminicola</name>
    <dbReference type="NCBI Taxonomy" id="2952158"/>
    <lineage>
        <taxon>Bacteria</taxon>
        <taxon>Pseudomonadati</taxon>
        <taxon>Balneolota</taxon>
        <taxon>Balneolia</taxon>
        <taxon>Balneolales</taxon>
        <taxon>Balneolaceae</taxon>
        <taxon>Gracilimonas</taxon>
    </lineage>
</organism>
<dbReference type="PANTHER" id="PTHR33360">
    <property type="entry name" value="TRANSPOSASE FOR INSERTION SEQUENCE ELEMENT IS200"/>
    <property type="match status" value="1"/>
</dbReference>
<dbReference type="GO" id="GO:0004803">
    <property type="term" value="F:transposase activity"/>
    <property type="evidence" value="ECO:0007669"/>
    <property type="project" value="InterPro"/>
</dbReference>
<dbReference type="Pfam" id="PF01797">
    <property type="entry name" value="Y1_Tnp"/>
    <property type="match status" value="1"/>
</dbReference>
<dbReference type="InterPro" id="IPR002686">
    <property type="entry name" value="Transposase_17"/>
</dbReference>
<dbReference type="SMART" id="SM01321">
    <property type="entry name" value="Y1_Tnp"/>
    <property type="match status" value="1"/>
</dbReference>
<dbReference type="GO" id="GO:0003677">
    <property type="term" value="F:DNA binding"/>
    <property type="evidence" value="ECO:0007669"/>
    <property type="project" value="InterPro"/>
</dbReference>
<dbReference type="SUPFAM" id="SSF143422">
    <property type="entry name" value="Transposase IS200-like"/>
    <property type="match status" value="1"/>
</dbReference>